<organism evidence="4 5">
    <name type="scientific">Nocardioides immobilis</name>
    <dbReference type="NCBI Taxonomy" id="2049295"/>
    <lineage>
        <taxon>Bacteria</taxon>
        <taxon>Bacillati</taxon>
        <taxon>Actinomycetota</taxon>
        <taxon>Actinomycetes</taxon>
        <taxon>Propionibacteriales</taxon>
        <taxon>Nocardioidaceae</taxon>
        <taxon>Nocardioides</taxon>
    </lineage>
</organism>
<dbReference type="SUPFAM" id="SSF48452">
    <property type="entry name" value="TPR-like"/>
    <property type="match status" value="1"/>
</dbReference>
<dbReference type="Pfam" id="PF13191">
    <property type="entry name" value="AAA_16"/>
    <property type="match status" value="1"/>
</dbReference>
<name>A0A417Y427_9ACTN</name>
<dbReference type="RefSeq" id="WP_118925033.1">
    <property type="nucleotide sequence ID" value="NZ_QXGH01000013.1"/>
</dbReference>
<dbReference type="PROSITE" id="PS50043">
    <property type="entry name" value="HTH_LUXR_2"/>
    <property type="match status" value="1"/>
</dbReference>
<dbReference type="PANTHER" id="PTHR16305">
    <property type="entry name" value="TESTICULAR SOLUBLE ADENYLYL CYCLASE"/>
    <property type="match status" value="1"/>
</dbReference>
<dbReference type="Proteomes" id="UP000283644">
    <property type="component" value="Unassembled WGS sequence"/>
</dbReference>
<feature type="domain" description="HTH luxR-type" evidence="3">
    <location>
        <begin position="931"/>
        <end position="996"/>
    </location>
</feature>
<dbReference type="AlphaFoldDB" id="A0A417Y427"/>
<sequence length="999" mass="106662">MTHTEISGPMSALGTMIEPVAVHTSRTLVGRDAELEQLCDLLGIRELRDRPGVVLLSGDAGVGKTRLLIELRDRAQAEGWRVVAGHCLDFGESALPYLPFSELLGRFDTEVADVVEQVSTLHPAIARLQPGRRVRAAAEGSGDGERGADRGELFDAVHALIDAAATEAPLLLVIEDTHWADQSTRDLLGFLFTRSFTNPVALVASYRSDDLHRRHPLRRQVAEWSRLQTVDRLALSPLSDDAVRELIDELAPERLGERELAGIIGRAEGNAFFVEELVASGAGAWVPDDLADLLLVRLDRLSDEARQVVRIASVAGRKVTHSLLEAAADLPAADLDAGIRQAVEMNVLVAGTKTYSFRHALLGEAVYDDLLPGERVRLHGQYVAALAAGAGRGTAAEMARHARRAMDFDRAVTAGIEAGDEAVSVGGPDEAARHYEHALELLEDAERAERLGIDVSKVVVWAADAHSAAGDSQRAASLLAEHLERLPADAPDTARARLLSNYALSLCIIETTLDPIDITNQAVALVPAGESPLRAKVLATHARVLAGTNRLEEAENAATEALALAERLRMPVLASEIVTTMGSLRFKRGDGSDSGAVRAALQDAVARAAEAGATSAELRALFLLGRSHQEAADWDEAARWFAAAVDRGVAVGLPWAPYSIEARWQLGWVRYAQGEWDAALELVSIADDEGGPIIPRAIIEATRQAILSARGNDVSAALRRLRKVWSDEGGVAVFSAGIEIEAAGHAGDAGAAIGAYDDVVAVLSRIWTEHFAARVRLAAQTIGAIACALPSASSVERVSLLERAAVLRADGDLVAERFTASHAAWGPEGRAWVLRLAAEHLRVRWLSGVDAPERDELLAAWAATVEAFEELGSVPELARARTTYAGILRLLGDTAAAREQGDLARETAHRLGAAVLLEELRASGSAPVRATSTDKQRLTAREREILALVADGRSNGEIGRQLFISTKTVSVHVSNILGKLGAAGRTEAAAIARRDGLLS</sequence>
<accession>A0A417Y427</accession>
<keyword evidence="1" id="KW-0547">Nucleotide-binding</keyword>
<dbReference type="Pfam" id="PF00196">
    <property type="entry name" value="GerE"/>
    <property type="match status" value="1"/>
</dbReference>
<dbReference type="InterPro" id="IPR016032">
    <property type="entry name" value="Sig_transdc_resp-reg_C-effctor"/>
</dbReference>
<dbReference type="InterPro" id="IPR027417">
    <property type="entry name" value="P-loop_NTPase"/>
</dbReference>
<dbReference type="SUPFAM" id="SSF52540">
    <property type="entry name" value="P-loop containing nucleoside triphosphate hydrolases"/>
    <property type="match status" value="1"/>
</dbReference>
<dbReference type="SMART" id="SM00421">
    <property type="entry name" value="HTH_LUXR"/>
    <property type="match status" value="1"/>
</dbReference>
<dbReference type="InterPro" id="IPR000792">
    <property type="entry name" value="Tscrpt_reg_LuxR_C"/>
</dbReference>
<keyword evidence="2" id="KW-0067">ATP-binding</keyword>
<evidence type="ECO:0000313" key="4">
    <source>
        <dbReference type="EMBL" id="RHW27412.1"/>
    </source>
</evidence>
<dbReference type="GO" id="GO:0004016">
    <property type="term" value="F:adenylate cyclase activity"/>
    <property type="evidence" value="ECO:0007669"/>
    <property type="project" value="TreeGrafter"/>
</dbReference>
<dbReference type="PANTHER" id="PTHR16305:SF35">
    <property type="entry name" value="TRANSCRIPTIONAL ACTIVATOR DOMAIN"/>
    <property type="match status" value="1"/>
</dbReference>
<dbReference type="SUPFAM" id="SSF46894">
    <property type="entry name" value="C-terminal effector domain of the bipartite response regulators"/>
    <property type="match status" value="1"/>
</dbReference>
<dbReference type="OrthoDB" id="5476461at2"/>
<dbReference type="GO" id="GO:0005737">
    <property type="term" value="C:cytoplasm"/>
    <property type="evidence" value="ECO:0007669"/>
    <property type="project" value="TreeGrafter"/>
</dbReference>
<dbReference type="GO" id="GO:0005524">
    <property type="term" value="F:ATP binding"/>
    <property type="evidence" value="ECO:0007669"/>
    <property type="project" value="UniProtKB-KW"/>
</dbReference>
<dbReference type="Gene3D" id="1.10.10.10">
    <property type="entry name" value="Winged helix-like DNA-binding domain superfamily/Winged helix DNA-binding domain"/>
    <property type="match status" value="1"/>
</dbReference>
<proteinExistence type="predicted"/>
<keyword evidence="5" id="KW-1185">Reference proteome</keyword>
<dbReference type="InterPro" id="IPR036388">
    <property type="entry name" value="WH-like_DNA-bd_sf"/>
</dbReference>
<dbReference type="GO" id="GO:0006355">
    <property type="term" value="P:regulation of DNA-templated transcription"/>
    <property type="evidence" value="ECO:0007669"/>
    <property type="project" value="InterPro"/>
</dbReference>
<reference evidence="4 5" key="1">
    <citation type="submission" date="2018-09" db="EMBL/GenBank/DDBJ databases">
        <title>Genome sequencing of Nocardioides immobilis CCTCC AB 2017083 for comparison to Nocardioides silvaticus.</title>
        <authorList>
            <person name="Li C."/>
            <person name="Wang G."/>
        </authorList>
    </citation>
    <scope>NUCLEOTIDE SEQUENCE [LARGE SCALE GENOMIC DNA]</scope>
    <source>
        <strain evidence="4 5">CCTCC AB 2017083</strain>
    </source>
</reference>
<dbReference type="Gene3D" id="3.40.50.300">
    <property type="entry name" value="P-loop containing nucleotide triphosphate hydrolases"/>
    <property type="match status" value="1"/>
</dbReference>
<evidence type="ECO:0000256" key="2">
    <source>
        <dbReference type="ARBA" id="ARBA00022840"/>
    </source>
</evidence>
<evidence type="ECO:0000259" key="3">
    <source>
        <dbReference type="PROSITE" id="PS50043"/>
    </source>
</evidence>
<comment type="caution">
    <text evidence="4">The sequence shown here is derived from an EMBL/GenBank/DDBJ whole genome shotgun (WGS) entry which is preliminary data.</text>
</comment>
<dbReference type="EMBL" id="QXGH01000013">
    <property type="protein sequence ID" value="RHW27412.1"/>
    <property type="molecule type" value="Genomic_DNA"/>
</dbReference>
<evidence type="ECO:0000256" key="1">
    <source>
        <dbReference type="ARBA" id="ARBA00022741"/>
    </source>
</evidence>
<dbReference type="Gene3D" id="1.25.40.10">
    <property type="entry name" value="Tetratricopeptide repeat domain"/>
    <property type="match status" value="2"/>
</dbReference>
<dbReference type="InterPro" id="IPR041664">
    <property type="entry name" value="AAA_16"/>
</dbReference>
<dbReference type="PRINTS" id="PR00038">
    <property type="entry name" value="HTHLUXR"/>
</dbReference>
<protein>
    <submittedName>
        <fullName evidence="4">Helix-turn-helix transcriptional regulator</fullName>
    </submittedName>
</protein>
<gene>
    <name evidence="4" type="ORF">D0Z08_09695</name>
</gene>
<dbReference type="CDD" id="cd06170">
    <property type="entry name" value="LuxR_C_like"/>
    <property type="match status" value="1"/>
</dbReference>
<dbReference type="GO" id="GO:0003677">
    <property type="term" value="F:DNA binding"/>
    <property type="evidence" value="ECO:0007669"/>
    <property type="project" value="InterPro"/>
</dbReference>
<dbReference type="PROSITE" id="PS00622">
    <property type="entry name" value="HTH_LUXR_1"/>
    <property type="match status" value="1"/>
</dbReference>
<evidence type="ECO:0000313" key="5">
    <source>
        <dbReference type="Proteomes" id="UP000283644"/>
    </source>
</evidence>
<dbReference type="InterPro" id="IPR011990">
    <property type="entry name" value="TPR-like_helical_dom_sf"/>
</dbReference>